<dbReference type="OrthoDB" id="690068at2759"/>
<keyword evidence="4" id="KW-0804">Transcription</keyword>
<keyword evidence="3" id="KW-0238">DNA-binding</keyword>
<proteinExistence type="predicted"/>
<evidence type="ECO:0000256" key="2">
    <source>
        <dbReference type="ARBA" id="ARBA00023015"/>
    </source>
</evidence>
<sequence length="171" mass="19251">MSLSNILLDQFPSSPSSSSSLHSSLARSSSFSSFFSFFLAKSGSFLRLNLLFRPWNACLKRNSLKRNIDAQFHNLSEKRRRSKINEKMKSLQKLIPNSNKTDKASMLDEAIEYLKQLQLQVQTLAVMNGLGLNSMRLPPHFGTRLGAPHSMVNREPPQATQEMCFSTGTLL</sequence>
<dbReference type="Pfam" id="PF00010">
    <property type="entry name" value="HLH"/>
    <property type="match status" value="1"/>
</dbReference>
<evidence type="ECO:0000259" key="6">
    <source>
        <dbReference type="PROSITE" id="PS50888"/>
    </source>
</evidence>
<comment type="caution">
    <text evidence="7">The sequence shown here is derived from an EMBL/GenBank/DDBJ whole genome shotgun (WGS) entry which is preliminary data.</text>
</comment>
<dbReference type="CDD" id="cd11445">
    <property type="entry name" value="bHLH_AtPIF_like"/>
    <property type="match status" value="1"/>
</dbReference>
<dbReference type="InterPro" id="IPR047265">
    <property type="entry name" value="PIF1-like_bHLH"/>
</dbReference>
<dbReference type="InterPro" id="IPR031066">
    <property type="entry name" value="bHLH_ALC-like_plant"/>
</dbReference>
<dbReference type="FunFam" id="4.10.280.10:FF:000004">
    <property type="entry name" value="Basic helix-loop-helix transcription factor"/>
    <property type="match status" value="1"/>
</dbReference>
<dbReference type="GO" id="GO:0003677">
    <property type="term" value="F:DNA binding"/>
    <property type="evidence" value="ECO:0007669"/>
    <property type="project" value="UniProtKB-KW"/>
</dbReference>
<dbReference type="PANTHER" id="PTHR45855:SF6">
    <property type="entry name" value="TRANSCRIPTION FACTOR ALC"/>
    <property type="match status" value="1"/>
</dbReference>
<reference evidence="7 8" key="1">
    <citation type="submission" date="2020-02" db="EMBL/GenBank/DDBJ databases">
        <authorList>
            <person name="Ma Q."/>
            <person name="Huang Y."/>
            <person name="Song X."/>
            <person name="Pei D."/>
        </authorList>
    </citation>
    <scope>NUCLEOTIDE SEQUENCE [LARGE SCALE GENOMIC DNA]</scope>
    <source>
        <strain evidence="7">Sxm20200214</strain>
        <tissue evidence="7">Leaf</tissue>
    </source>
</reference>
<keyword evidence="5" id="KW-0539">Nucleus</keyword>
<dbReference type="PANTHER" id="PTHR45855">
    <property type="entry name" value="TRANSCRIPTION FACTOR PIF1-RELATED"/>
    <property type="match status" value="1"/>
</dbReference>
<dbReference type="InterPro" id="IPR011598">
    <property type="entry name" value="bHLH_dom"/>
</dbReference>
<evidence type="ECO:0000256" key="3">
    <source>
        <dbReference type="ARBA" id="ARBA00023125"/>
    </source>
</evidence>
<evidence type="ECO:0000313" key="7">
    <source>
        <dbReference type="EMBL" id="KAG2283442.1"/>
    </source>
</evidence>
<dbReference type="AlphaFoldDB" id="A0A8X7ULV9"/>
<evidence type="ECO:0000313" key="8">
    <source>
        <dbReference type="Proteomes" id="UP000886595"/>
    </source>
</evidence>
<protein>
    <recommendedName>
        <fullName evidence="6">BHLH domain-containing protein</fullName>
    </recommendedName>
</protein>
<dbReference type="SUPFAM" id="SSF47459">
    <property type="entry name" value="HLH, helix-loop-helix DNA-binding domain"/>
    <property type="match status" value="1"/>
</dbReference>
<dbReference type="SMART" id="SM00353">
    <property type="entry name" value="HLH"/>
    <property type="match status" value="1"/>
</dbReference>
<keyword evidence="8" id="KW-1185">Reference proteome</keyword>
<organism evidence="7 8">
    <name type="scientific">Brassica carinata</name>
    <name type="common">Ethiopian mustard</name>
    <name type="synonym">Abyssinian cabbage</name>
    <dbReference type="NCBI Taxonomy" id="52824"/>
    <lineage>
        <taxon>Eukaryota</taxon>
        <taxon>Viridiplantae</taxon>
        <taxon>Streptophyta</taxon>
        <taxon>Embryophyta</taxon>
        <taxon>Tracheophyta</taxon>
        <taxon>Spermatophyta</taxon>
        <taxon>Magnoliopsida</taxon>
        <taxon>eudicotyledons</taxon>
        <taxon>Gunneridae</taxon>
        <taxon>Pentapetalae</taxon>
        <taxon>rosids</taxon>
        <taxon>malvids</taxon>
        <taxon>Brassicales</taxon>
        <taxon>Brassicaceae</taxon>
        <taxon>Brassiceae</taxon>
        <taxon>Brassica</taxon>
    </lineage>
</organism>
<dbReference type="InterPro" id="IPR036638">
    <property type="entry name" value="HLH_DNA-bd_sf"/>
</dbReference>
<evidence type="ECO:0000256" key="5">
    <source>
        <dbReference type="ARBA" id="ARBA00023242"/>
    </source>
</evidence>
<name>A0A8X7ULV9_BRACI</name>
<keyword evidence="2" id="KW-0805">Transcription regulation</keyword>
<dbReference type="Gene3D" id="4.10.280.10">
    <property type="entry name" value="Helix-loop-helix DNA-binding domain"/>
    <property type="match status" value="1"/>
</dbReference>
<gene>
    <name evidence="7" type="ORF">Bca52824_054662</name>
</gene>
<dbReference type="PROSITE" id="PS50888">
    <property type="entry name" value="BHLH"/>
    <property type="match status" value="1"/>
</dbReference>
<feature type="domain" description="BHLH" evidence="6">
    <location>
        <begin position="68"/>
        <end position="117"/>
    </location>
</feature>
<evidence type="ECO:0000256" key="1">
    <source>
        <dbReference type="ARBA" id="ARBA00004123"/>
    </source>
</evidence>
<dbReference type="GO" id="GO:0046983">
    <property type="term" value="F:protein dimerization activity"/>
    <property type="evidence" value="ECO:0007669"/>
    <property type="project" value="InterPro"/>
</dbReference>
<accession>A0A8X7ULV9</accession>
<comment type="subcellular location">
    <subcellularLocation>
        <location evidence="1">Nucleus</location>
    </subcellularLocation>
</comment>
<dbReference type="EMBL" id="JAAMPC010000011">
    <property type="protein sequence ID" value="KAG2283442.1"/>
    <property type="molecule type" value="Genomic_DNA"/>
</dbReference>
<dbReference type="Proteomes" id="UP000886595">
    <property type="component" value="Unassembled WGS sequence"/>
</dbReference>
<dbReference type="GO" id="GO:0005634">
    <property type="term" value="C:nucleus"/>
    <property type="evidence" value="ECO:0007669"/>
    <property type="project" value="UniProtKB-SubCell"/>
</dbReference>
<evidence type="ECO:0000256" key="4">
    <source>
        <dbReference type="ARBA" id="ARBA00023163"/>
    </source>
</evidence>